<keyword evidence="1" id="KW-0812">Transmembrane</keyword>
<accession>A0A1H8A2Z9</accession>
<organism evidence="2 3">
    <name type="scientific">Chitinophaga rupis</name>
    <dbReference type="NCBI Taxonomy" id="573321"/>
    <lineage>
        <taxon>Bacteria</taxon>
        <taxon>Pseudomonadati</taxon>
        <taxon>Bacteroidota</taxon>
        <taxon>Chitinophagia</taxon>
        <taxon>Chitinophagales</taxon>
        <taxon>Chitinophagaceae</taxon>
        <taxon>Chitinophaga</taxon>
    </lineage>
</organism>
<evidence type="ECO:0000313" key="3">
    <source>
        <dbReference type="Proteomes" id="UP000198984"/>
    </source>
</evidence>
<dbReference type="RefSeq" id="WP_089916719.1">
    <property type="nucleotide sequence ID" value="NZ_FOBB01000005.1"/>
</dbReference>
<dbReference type="OrthoDB" id="1368281at2"/>
<name>A0A1H8A2Z9_9BACT</name>
<evidence type="ECO:0000313" key="2">
    <source>
        <dbReference type="EMBL" id="SEM64218.1"/>
    </source>
</evidence>
<feature type="transmembrane region" description="Helical" evidence="1">
    <location>
        <begin position="109"/>
        <end position="129"/>
    </location>
</feature>
<gene>
    <name evidence="2" type="ORF">SAMN04488505_105273</name>
</gene>
<dbReference type="EMBL" id="FOBB01000005">
    <property type="protein sequence ID" value="SEM64218.1"/>
    <property type="molecule type" value="Genomic_DNA"/>
</dbReference>
<evidence type="ECO:0000256" key="1">
    <source>
        <dbReference type="SAM" id="Phobius"/>
    </source>
</evidence>
<keyword evidence="1" id="KW-0472">Membrane</keyword>
<proteinExistence type="predicted"/>
<dbReference type="STRING" id="573321.SAMN04488505_105273"/>
<dbReference type="AlphaFoldDB" id="A0A1H8A2Z9"/>
<reference evidence="2 3" key="1">
    <citation type="submission" date="2016-10" db="EMBL/GenBank/DDBJ databases">
        <authorList>
            <person name="de Groot N.N."/>
        </authorList>
    </citation>
    <scope>NUCLEOTIDE SEQUENCE [LARGE SCALE GENOMIC DNA]</scope>
    <source>
        <strain evidence="2 3">DSM 21039</strain>
    </source>
</reference>
<sequence length="130" mass="14713">MSRQVITRAIALKASLNGQPLEPTPYESRVLKLIPAEVVSVYLGVFQLMQQGKAPHWVFLLVFALLLFADVLYKKQAGVVKWQDFLISGIAFILWVFSFGGPVPEFSKTFQMLSAYLIPVYTLFIPLVYK</sequence>
<keyword evidence="3" id="KW-1185">Reference proteome</keyword>
<dbReference type="Proteomes" id="UP000198984">
    <property type="component" value="Unassembled WGS sequence"/>
</dbReference>
<feature type="transmembrane region" description="Helical" evidence="1">
    <location>
        <begin position="85"/>
        <end position="103"/>
    </location>
</feature>
<feature type="transmembrane region" description="Helical" evidence="1">
    <location>
        <begin position="54"/>
        <end position="73"/>
    </location>
</feature>
<keyword evidence="1" id="KW-1133">Transmembrane helix</keyword>
<protein>
    <submittedName>
        <fullName evidence="2">Uncharacterized protein</fullName>
    </submittedName>
</protein>